<evidence type="ECO:0000313" key="2">
    <source>
        <dbReference type="EMBL" id="KAF7831754.1"/>
    </source>
</evidence>
<gene>
    <name evidence="2" type="ORF">G2W53_014087</name>
</gene>
<sequence>MAQTKLAVRAAEHGGPHAKRRSNAKDARRHAECRSDVEDNRRRSRATRTTHEPKGRNAAGLVNKPAKRKKKTTVSLNRSAEKNKEREKRRRRRNRQRHTTQWRDMMRWTTQRTTELQRGTECQLCTTELHECLPKLAQEGKVTIRYNLSRKTMEFHDDFHKLSSHFGSDVSPLQRSKMTHLGKFVNVNHDHSKARRARTIHHQLQYKHLKAAVVETVDEEIEHRL</sequence>
<evidence type="ECO:0000313" key="3">
    <source>
        <dbReference type="Proteomes" id="UP000634136"/>
    </source>
</evidence>
<accession>A0A834WSW2</accession>
<proteinExistence type="predicted"/>
<feature type="region of interest" description="Disordered" evidence="1">
    <location>
        <begin position="1"/>
        <end position="100"/>
    </location>
</feature>
<name>A0A834WSW2_9FABA</name>
<organism evidence="2 3">
    <name type="scientific">Senna tora</name>
    <dbReference type="NCBI Taxonomy" id="362788"/>
    <lineage>
        <taxon>Eukaryota</taxon>
        <taxon>Viridiplantae</taxon>
        <taxon>Streptophyta</taxon>
        <taxon>Embryophyta</taxon>
        <taxon>Tracheophyta</taxon>
        <taxon>Spermatophyta</taxon>
        <taxon>Magnoliopsida</taxon>
        <taxon>eudicotyledons</taxon>
        <taxon>Gunneridae</taxon>
        <taxon>Pentapetalae</taxon>
        <taxon>rosids</taxon>
        <taxon>fabids</taxon>
        <taxon>Fabales</taxon>
        <taxon>Fabaceae</taxon>
        <taxon>Caesalpinioideae</taxon>
        <taxon>Cassia clade</taxon>
        <taxon>Senna</taxon>
    </lineage>
</organism>
<dbReference type="Proteomes" id="UP000634136">
    <property type="component" value="Unassembled WGS sequence"/>
</dbReference>
<evidence type="ECO:0000256" key="1">
    <source>
        <dbReference type="SAM" id="MobiDB-lite"/>
    </source>
</evidence>
<reference evidence="2" key="1">
    <citation type="submission" date="2020-09" db="EMBL/GenBank/DDBJ databases">
        <title>Genome-Enabled Discovery of Anthraquinone Biosynthesis in Senna tora.</title>
        <authorList>
            <person name="Kang S.-H."/>
            <person name="Pandey R.P."/>
            <person name="Lee C.-M."/>
            <person name="Sim J.-S."/>
            <person name="Jeong J.-T."/>
            <person name="Choi B.-S."/>
            <person name="Jung M."/>
            <person name="Ginzburg D."/>
            <person name="Zhao K."/>
            <person name="Won S.Y."/>
            <person name="Oh T.-J."/>
            <person name="Yu Y."/>
            <person name="Kim N.-H."/>
            <person name="Lee O.R."/>
            <person name="Lee T.-H."/>
            <person name="Bashyal P."/>
            <person name="Kim T.-S."/>
            <person name="Lee W.-H."/>
            <person name="Kawkins C."/>
            <person name="Kim C.-K."/>
            <person name="Kim J.S."/>
            <person name="Ahn B.O."/>
            <person name="Rhee S.Y."/>
            <person name="Sohng J.K."/>
        </authorList>
    </citation>
    <scope>NUCLEOTIDE SEQUENCE</scope>
    <source>
        <tissue evidence="2">Leaf</tissue>
    </source>
</reference>
<feature type="compositionally biased region" description="Basic and acidic residues" evidence="1">
    <location>
        <begin position="23"/>
        <end position="41"/>
    </location>
</feature>
<comment type="caution">
    <text evidence="2">The sequence shown here is derived from an EMBL/GenBank/DDBJ whole genome shotgun (WGS) entry which is preliminary data.</text>
</comment>
<dbReference type="AlphaFoldDB" id="A0A834WSW2"/>
<protein>
    <submittedName>
        <fullName evidence="2">Uncharacterized protein</fullName>
    </submittedName>
</protein>
<dbReference type="EMBL" id="JAAIUW010000005">
    <property type="protein sequence ID" value="KAF7831754.1"/>
    <property type="molecule type" value="Genomic_DNA"/>
</dbReference>
<keyword evidence="3" id="KW-1185">Reference proteome</keyword>
<feature type="compositionally biased region" description="Basic residues" evidence="1">
    <location>
        <begin position="87"/>
        <end position="100"/>
    </location>
</feature>